<dbReference type="AlphaFoldDB" id="A0A0F9LQM8"/>
<proteinExistence type="predicted"/>
<comment type="caution">
    <text evidence="1">The sequence shown here is derived from an EMBL/GenBank/DDBJ whole genome shotgun (WGS) entry which is preliminary data.</text>
</comment>
<dbReference type="InterPro" id="IPR037914">
    <property type="entry name" value="SpoVT-AbrB_sf"/>
</dbReference>
<dbReference type="SUPFAM" id="SSF89447">
    <property type="entry name" value="AbrB/MazE/MraZ-like"/>
    <property type="match status" value="1"/>
</dbReference>
<evidence type="ECO:0008006" key="2">
    <source>
        <dbReference type="Google" id="ProtNLM"/>
    </source>
</evidence>
<evidence type="ECO:0000313" key="1">
    <source>
        <dbReference type="EMBL" id="KKM66735.1"/>
    </source>
</evidence>
<name>A0A0F9LQM8_9ZZZZ</name>
<organism evidence="1">
    <name type="scientific">marine sediment metagenome</name>
    <dbReference type="NCBI Taxonomy" id="412755"/>
    <lineage>
        <taxon>unclassified sequences</taxon>
        <taxon>metagenomes</taxon>
        <taxon>ecological metagenomes</taxon>
    </lineage>
</organism>
<gene>
    <name evidence="1" type="ORF">LCGC14_1478210</name>
</gene>
<reference evidence="1" key="1">
    <citation type="journal article" date="2015" name="Nature">
        <title>Complex archaea that bridge the gap between prokaryotes and eukaryotes.</title>
        <authorList>
            <person name="Spang A."/>
            <person name="Saw J.H."/>
            <person name="Jorgensen S.L."/>
            <person name="Zaremba-Niedzwiedzka K."/>
            <person name="Martijn J."/>
            <person name="Lind A.E."/>
            <person name="van Eijk R."/>
            <person name="Schleper C."/>
            <person name="Guy L."/>
            <person name="Ettema T.J."/>
        </authorList>
    </citation>
    <scope>NUCLEOTIDE SEQUENCE</scope>
</reference>
<sequence length="72" mass="8105">MVIVKLHKQHTSVVMTVPKILCKALGLCAGDYVIIEQVDSSQVATLQKFIPEDIRNVREKRNPDRKNKDSSA</sequence>
<dbReference type="EMBL" id="LAZR01010472">
    <property type="protein sequence ID" value="KKM66735.1"/>
    <property type="molecule type" value="Genomic_DNA"/>
</dbReference>
<protein>
    <recommendedName>
        <fullName evidence="2">SpoVT-AbrB domain-containing protein</fullName>
    </recommendedName>
</protein>
<accession>A0A0F9LQM8</accession>